<feature type="transmembrane region" description="Helical" evidence="1">
    <location>
        <begin position="97"/>
        <end position="119"/>
    </location>
</feature>
<evidence type="ECO:0000313" key="3">
    <source>
        <dbReference type="Proteomes" id="UP000664578"/>
    </source>
</evidence>
<feature type="transmembrane region" description="Helical" evidence="1">
    <location>
        <begin position="198"/>
        <end position="215"/>
    </location>
</feature>
<keyword evidence="1" id="KW-0812">Transmembrane</keyword>
<dbReference type="Proteomes" id="UP000664578">
    <property type="component" value="Unassembled WGS sequence"/>
</dbReference>
<reference evidence="2" key="1">
    <citation type="submission" date="2020-12" db="EMBL/GenBank/DDBJ databases">
        <title>PHA producing bacteria isolated from mangrove.</title>
        <authorList>
            <person name="Zheng W."/>
            <person name="Yu S."/>
            <person name="Huang Y."/>
        </authorList>
    </citation>
    <scope>NUCLEOTIDE SEQUENCE</scope>
    <source>
        <strain evidence="2">GN22-4</strain>
    </source>
</reference>
<comment type="caution">
    <text evidence="2">The sequence shown here is derived from an EMBL/GenBank/DDBJ whole genome shotgun (WGS) entry which is preliminary data.</text>
</comment>
<evidence type="ECO:0000256" key="1">
    <source>
        <dbReference type="SAM" id="Phobius"/>
    </source>
</evidence>
<name>A0A8I1MHN1_9BACI</name>
<proteinExistence type="predicted"/>
<dbReference type="EMBL" id="JAEMWV010000006">
    <property type="protein sequence ID" value="MBN8252520.1"/>
    <property type="molecule type" value="Genomic_DNA"/>
</dbReference>
<feature type="transmembrane region" description="Helical" evidence="1">
    <location>
        <begin position="30"/>
        <end position="50"/>
    </location>
</feature>
<accession>A0A8I1MHN1</accession>
<protein>
    <submittedName>
        <fullName evidence="2">Uncharacterized protein</fullName>
    </submittedName>
</protein>
<dbReference type="AlphaFoldDB" id="A0A8I1MHN1"/>
<feature type="transmembrane region" description="Helical" evidence="1">
    <location>
        <begin position="250"/>
        <end position="267"/>
    </location>
</feature>
<keyword evidence="1" id="KW-1133">Transmembrane helix</keyword>
<dbReference type="GeneID" id="93681703"/>
<evidence type="ECO:0000313" key="2">
    <source>
        <dbReference type="EMBL" id="MBN8252520.1"/>
    </source>
</evidence>
<dbReference type="RefSeq" id="WP_119542962.1">
    <property type="nucleotide sequence ID" value="NZ_CM125968.1"/>
</dbReference>
<organism evidence="2 3">
    <name type="scientific">Priestia flexa</name>
    <dbReference type="NCBI Taxonomy" id="86664"/>
    <lineage>
        <taxon>Bacteria</taxon>
        <taxon>Bacillati</taxon>
        <taxon>Bacillota</taxon>
        <taxon>Bacilli</taxon>
        <taxon>Bacillales</taxon>
        <taxon>Bacillaceae</taxon>
        <taxon>Priestia</taxon>
    </lineage>
</organism>
<sequence>MPHYIPFLVLIIISVLIFVFVLWNTRDKKLIILLFFMIGLAYVLEYFILVLFKSYQYNPNFVHETDLDNILGSLVSQAFAFPVIAVLIGAYQLKFRYIVLISFIFMGIEELFISLGVYTQYWWKTIYTGIFMTIGFVIAKTWHAWLSDRFERWIHVLNLFFSLLAINTTIMLFLIAMFKTHSIHVGWFQSETRDVLSFNTLYVWLLTALYSWGILKRSLTMLGCFFLGFRIADFVLLSTDILVLPKWNSLGFFALLDVVVILFTAKYNQFIVNACYGTDSKKFIAFMRNKH</sequence>
<feature type="transmembrane region" description="Helical" evidence="1">
    <location>
        <begin position="222"/>
        <end position="244"/>
    </location>
</feature>
<feature type="transmembrane region" description="Helical" evidence="1">
    <location>
        <begin position="6"/>
        <end position="23"/>
    </location>
</feature>
<gene>
    <name evidence="2" type="ORF">JF537_13145</name>
</gene>
<keyword evidence="1" id="KW-0472">Membrane</keyword>
<feature type="transmembrane region" description="Helical" evidence="1">
    <location>
        <begin position="125"/>
        <end position="145"/>
    </location>
</feature>
<feature type="transmembrane region" description="Helical" evidence="1">
    <location>
        <begin position="157"/>
        <end position="178"/>
    </location>
</feature>
<feature type="transmembrane region" description="Helical" evidence="1">
    <location>
        <begin position="70"/>
        <end position="90"/>
    </location>
</feature>